<dbReference type="AlphaFoldDB" id="A0A1A2TWR0"/>
<proteinExistence type="predicted"/>
<reference evidence="2 3" key="1">
    <citation type="submission" date="2016-06" db="EMBL/GenBank/DDBJ databases">
        <authorList>
            <person name="Kjaerup R.B."/>
            <person name="Dalgaard T.S."/>
            <person name="Juul-Madsen H.R."/>
        </authorList>
    </citation>
    <scope>NUCLEOTIDE SEQUENCE [LARGE SCALE GENOMIC DNA]</scope>
    <source>
        <strain evidence="2 3">E2838</strain>
    </source>
</reference>
<evidence type="ECO:0000256" key="1">
    <source>
        <dbReference type="SAM" id="Coils"/>
    </source>
</evidence>
<evidence type="ECO:0000313" key="3">
    <source>
        <dbReference type="Proteomes" id="UP000092207"/>
    </source>
</evidence>
<organism evidence="2 3">
    <name type="scientific">Mycobacterium scrofulaceum</name>
    <dbReference type="NCBI Taxonomy" id="1783"/>
    <lineage>
        <taxon>Bacteria</taxon>
        <taxon>Bacillati</taxon>
        <taxon>Actinomycetota</taxon>
        <taxon>Actinomycetes</taxon>
        <taxon>Mycobacteriales</taxon>
        <taxon>Mycobacteriaceae</taxon>
        <taxon>Mycobacterium</taxon>
    </lineage>
</organism>
<dbReference type="Proteomes" id="UP000092207">
    <property type="component" value="Unassembled WGS sequence"/>
</dbReference>
<dbReference type="RefSeq" id="WP_067276700.1">
    <property type="nucleotide sequence ID" value="NZ_LZJW01000102.1"/>
</dbReference>
<name>A0A1A2TWR0_MYCSC</name>
<protein>
    <submittedName>
        <fullName evidence="2">Uncharacterized protein</fullName>
    </submittedName>
</protein>
<accession>A0A1A2TWR0</accession>
<feature type="coiled-coil region" evidence="1">
    <location>
        <begin position="23"/>
        <end position="97"/>
    </location>
</feature>
<dbReference type="OrthoDB" id="4565845at2"/>
<gene>
    <name evidence="2" type="ORF">A5679_22745</name>
</gene>
<sequence>MRKLSESLLDLAGRVKKVEDSAAAVQEKNREKLRARRDELEAAIEQEKIELEAAATLVKEDARSWWSETKNSIEHQINQMRADFEKWQGDMKEKSAERAAENAEDDAVVAVNLAAYCLDAAEWAVVRAELARGEADQLAARS</sequence>
<keyword evidence="1" id="KW-0175">Coiled coil</keyword>
<dbReference type="EMBL" id="LZJY01000322">
    <property type="protein sequence ID" value="OBH93571.1"/>
    <property type="molecule type" value="Genomic_DNA"/>
</dbReference>
<evidence type="ECO:0000313" key="2">
    <source>
        <dbReference type="EMBL" id="OBH93571.1"/>
    </source>
</evidence>
<comment type="caution">
    <text evidence="2">The sequence shown here is derived from an EMBL/GenBank/DDBJ whole genome shotgun (WGS) entry which is preliminary data.</text>
</comment>